<keyword evidence="2" id="KW-0004">4Fe-4S</keyword>
<evidence type="ECO:0000259" key="10">
    <source>
        <dbReference type="PROSITE" id="PS51379"/>
    </source>
</evidence>
<evidence type="ECO:0000256" key="4">
    <source>
        <dbReference type="ARBA" id="ARBA00022723"/>
    </source>
</evidence>
<dbReference type="CDD" id="cd02753">
    <property type="entry name" value="MopB_Formate-Dh-H"/>
    <property type="match status" value="1"/>
</dbReference>
<dbReference type="CDD" id="cd00207">
    <property type="entry name" value="fer2"/>
    <property type="match status" value="1"/>
</dbReference>
<dbReference type="PANTHER" id="PTHR43105">
    <property type="entry name" value="RESPIRATORY NITRATE REDUCTASE"/>
    <property type="match status" value="1"/>
</dbReference>
<sequence length="893" mass="98249">MINLTIDGQKISVESETTVLQAARSIGIDIPTLCNFKDFTPDGNCRMCLVEVVGARRLETSCSTPVAEGMVVNTNTTEVRKARRFVLKMLMSDHSFDCVTCYKYGCCEFVEFSGNCIEYDAVKEFGTERVMKKPIDTSNPFYDYDPNKCVLCNRCIKVCEHLQCNHILAQCDRGYDTTINPVFEIPRGKSECVSCGNCIAVCPTGALAPKHFKPFVYTKNVETICPYCGVGCTINLKVMDNKITDVYSTEGNVNDNLLCVKGRFAHDFVSSEDRLTTPLIRKNGILEEASWDEAISLIAEKLKEAKADGPQAVAGLSSARCTNEDNYVFQKFMRVVGGTNNVDHCARLCHASTVAGLAQSFGSGAMTNSIEEIDIMDVMFVTGTNTTETHPVIGAKIKQRQQNGGALIVAEPRRIELAKYADVYLQIKPGTNVPLFNGMMRAILDAGLEDKAFIDKRTEGYEAFKEFMDTLTVEGCAEICGVDSEDIRKAAILFATKETGGIFYSMGVTQHKTGTDGVMSTANLAMLTGKIGREGCGVNPLRGQNNVQGACDMGALPGDLPGYQKTANPEVVEKFEKAWNAKIPDNLGKTVTEIIDGVGEEIIKFLYIMGENPVVSDPNTNHVRAALEKSNFLVVQDIFLTETTEFADVVLPAFVYAEKDGTFTNTERRIQLLRKAVEAPGISKNDWEIIGLIAKKMGVEGFDFTSDDEIMDEIASVTPSYAGVSLERLRNGDRIQWPCLSKDSEGARFLHAEKFTRGLGAFKIADYIPPEDQADEEYPLILMTGRILQHYHSRTMTMRTPGIQEIAGDAFVEINPMTAKAYGIEQGDFIKVTSPRGVVSAKARFNEGIMETNLFMPFHYGETGANYLTGGQLDPVAKIPPFKVVKAKICKEL</sequence>
<dbReference type="GO" id="GO:0022904">
    <property type="term" value="P:respiratory electron transport chain"/>
    <property type="evidence" value="ECO:0007669"/>
    <property type="project" value="TreeGrafter"/>
</dbReference>
<dbReference type="Proteomes" id="UP000036873">
    <property type="component" value="Unassembled WGS sequence"/>
</dbReference>
<feature type="domain" description="4Fe-4S Mo/W bis-MGD-type" evidence="11">
    <location>
        <begin position="218"/>
        <end position="273"/>
    </location>
</feature>
<evidence type="ECO:0000256" key="7">
    <source>
        <dbReference type="ARBA" id="ARBA00023004"/>
    </source>
</evidence>
<evidence type="ECO:0000256" key="1">
    <source>
        <dbReference type="ARBA" id="ARBA00007023"/>
    </source>
</evidence>
<feature type="domain" description="4Fe-4S His(Cys)3-ligated-type" evidence="12">
    <location>
        <begin position="78"/>
        <end position="126"/>
    </location>
</feature>
<dbReference type="SUPFAM" id="SSF53706">
    <property type="entry name" value="Formate dehydrogenase/DMSO reductase, domains 1-3"/>
    <property type="match status" value="1"/>
</dbReference>
<dbReference type="InterPro" id="IPR009010">
    <property type="entry name" value="Asp_de-COase-like_dom_sf"/>
</dbReference>
<dbReference type="NCBIfam" id="TIGR01591">
    <property type="entry name" value="Fdh-alpha"/>
    <property type="match status" value="1"/>
</dbReference>
<dbReference type="InterPro" id="IPR006657">
    <property type="entry name" value="MoPterin_dinucl-bd_dom"/>
</dbReference>
<dbReference type="SMART" id="SM00926">
    <property type="entry name" value="Molybdop_Fe4S4"/>
    <property type="match status" value="1"/>
</dbReference>
<dbReference type="EMBL" id="LGYO01000008">
    <property type="protein sequence ID" value="KNZ42779.1"/>
    <property type="molecule type" value="Genomic_DNA"/>
</dbReference>
<dbReference type="InterPro" id="IPR001041">
    <property type="entry name" value="2Fe-2S_ferredoxin-type"/>
</dbReference>
<protein>
    <submittedName>
        <fullName evidence="13">Formate dehydrogenase</fullName>
    </submittedName>
</protein>
<feature type="domain" description="2Fe-2S ferredoxin-type" evidence="9">
    <location>
        <begin position="1"/>
        <end position="78"/>
    </location>
</feature>
<dbReference type="GO" id="GO:0051537">
    <property type="term" value="F:2 iron, 2 sulfur cluster binding"/>
    <property type="evidence" value="ECO:0007669"/>
    <property type="project" value="UniProtKB-KW"/>
</dbReference>
<dbReference type="GO" id="GO:0015942">
    <property type="term" value="P:formate metabolic process"/>
    <property type="evidence" value="ECO:0007669"/>
    <property type="project" value="InterPro"/>
</dbReference>
<dbReference type="PATRIC" id="fig|52689.4.peg.3714"/>
<keyword evidence="8" id="KW-0411">Iron-sulfur</keyword>
<evidence type="ECO:0000313" key="14">
    <source>
        <dbReference type="Proteomes" id="UP000036873"/>
    </source>
</evidence>
<accession>A0A0L6U2N6</accession>
<dbReference type="SUPFAM" id="SSF50692">
    <property type="entry name" value="ADC-like"/>
    <property type="match status" value="1"/>
</dbReference>
<dbReference type="AlphaFoldDB" id="A0A0L6U2N6"/>
<dbReference type="PROSITE" id="PS51085">
    <property type="entry name" value="2FE2S_FER_2"/>
    <property type="match status" value="1"/>
</dbReference>
<dbReference type="PROSITE" id="PS00551">
    <property type="entry name" value="MOLYBDOPTERIN_PROK_1"/>
    <property type="match status" value="1"/>
</dbReference>
<evidence type="ECO:0000259" key="12">
    <source>
        <dbReference type="PROSITE" id="PS51839"/>
    </source>
</evidence>
<keyword evidence="4" id="KW-0479">Metal-binding</keyword>
<evidence type="ECO:0000313" key="13">
    <source>
        <dbReference type="EMBL" id="KNZ42779.1"/>
    </source>
</evidence>
<dbReference type="PIRSF" id="PIRSF036643">
    <property type="entry name" value="FDH_alpha"/>
    <property type="match status" value="1"/>
</dbReference>
<dbReference type="InterPro" id="IPR050123">
    <property type="entry name" value="Prok_molybdopt-oxidoreductase"/>
</dbReference>
<dbReference type="PROSITE" id="PS51669">
    <property type="entry name" value="4FE4S_MOW_BIS_MGD"/>
    <property type="match status" value="1"/>
</dbReference>
<evidence type="ECO:0000256" key="5">
    <source>
        <dbReference type="ARBA" id="ARBA00022737"/>
    </source>
</evidence>
<feature type="domain" description="4Fe-4S ferredoxin-type" evidence="10">
    <location>
        <begin position="183"/>
        <end position="212"/>
    </location>
</feature>
<dbReference type="Gene3D" id="3.30.70.20">
    <property type="match status" value="1"/>
</dbReference>
<evidence type="ECO:0000256" key="2">
    <source>
        <dbReference type="ARBA" id="ARBA00022485"/>
    </source>
</evidence>
<dbReference type="RefSeq" id="WP_050738949.1">
    <property type="nucleotide sequence ID" value="NZ_LGYO01000008.1"/>
</dbReference>
<dbReference type="Pfam" id="PF00037">
    <property type="entry name" value="Fer4"/>
    <property type="match status" value="1"/>
</dbReference>
<comment type="caution">
    <text evidence="13">The sequence shown here is derived from an EMBL/GenBank/DDBJ whole genome shotgun (WGS) entry which is preliminary data.</text>
</comment>
<dbReference type="Pfam" id="PF04879">
    <property type="entry name" value="Molybdop_Fe4S4"/>
    <property type="match status" value="1"/>
</dbReference>
<dbReference type="InterPro" id="IPR006656">
    <property type="entry name" value="Mopterin_OxRdtase"/>
</dbReference>
<dbReference type="OrthoDB" id="9803192at2"/>
<dbReference type="PANTHER" id="PTHR43105:SF14">
    <property type="entry name" value="FORMATE DEHYDROGENASE H"/>
    <property type="match status" value="1"/>
</dbReference>
<dbReference type="GO" id="GO:0003954">
    <property type="term" value="F:NADH dehydrogenase activity"/>
    <property type="evidence" value="ECO:0007669"/>
    <property type="project" value="TreeGrafter"/>
</dbReference>
<dbReference type="SUPFAM" id="SSF54292">
    <property type="entry name" value="2Fe-2S ferredoxin-like"/>
    <property type="match status" value="1"/>
</dbReference>
<evidence type="ECO:0000259" key="9">
    <source>
        <dbReference type="PROSITE" id="PS51085"/>
    </source>
</evidence>
<feature type="domain" description="4Fe-4S ferredoxin-type" evidence="10">
    <location>
        <begin position="140"/>
        <end position="170"/>
    </location>
</feature>
<keyword evidence="14" id="KW-1185">Reference proteome</keyword>
<dbReference type="FunFam" id="3.30.70.20:FF:000035">
    <property type="entry name" value="Iron hydrogenase 1"/>
    <property type="match status" value="1"/>
</dbReference>
<keyword evidence="3" id="KW-0001">2Fe-2S</keyword>
<dbReference type="Pfam" id="PF00384">
    <property type="entry name" value="Molybdopterin"/>
    <property type="match status" value="1"/>
</dbReference>
<dbReference type="Gene3D" id="2.20.25.90">
    <property type="entry name" value="ADC-like domains"/>
    <property type="match status" value="1"/>
</dbReference>
<dbReference type="InterPro" id="IPR006478">
    <property type="entry name" value="Formate_DH_asu"/>
</dbReference>
<reference evidence="14" key="1">
    <citation type="submission" date="2015-07" db="EMBL/GenBank/DDBJ databases">
        <title>Draft genome sequence of Acetobacterium bakii DSM 8293, a potential psychrophilic chemical producer through syngas fermentation.</title>
        <authorList>
            <person name="Song Y."/>
            <person name="Hwang S."/>
            <person name="Cho B.-K."/>
        </authorList>
    </citation>
    <scope>NUCLEOTIDE SEQUENCE [LARGE SCALE GENOMIC DNA]</scope>
    <source>
        <strain evidence="14">DSM 8239</strain>
    </source>
</reference>
<dbReference type="PROSITE" id="PS51839">
    <property type="entry name" value="4FE4S_HC3"/>
    <property type="match status" value="1"/>
</dbReference>
<keyword evidence="5" id="KW-0677">Repeat</keyword>
<evidence type="ECO:0000256" key="6">
    <source>
        <dbReference type="ARBA" id="ARBA00023002"/>
    </source>
</evidence>
<evidence type="ECO:0000256" key="8">
    <source>
        <dbReference type="ARBA" id="ARBA00023014"/>
    </source>
</evidence>
<dbReference type="GO" id="GO:0051539">
    <property type="term" value="F:4 iron, 4 sulfur cluster binding"/>
    <property type="evidence" value="ECO:0007669"/>
    <property type="project" value="UniProtKB-KW"/>
</dbReference>
<dbReference type="InterPro" id="IPR017896">
    <property type="entry name" value="4Fe4S_Fe-S-bd"/>
</dbReference>
<evidence type="ECO:0000259" key="11">
    <source>
        <dbReference type="PROSITE" id="PS51669"/>
    </source>
</evidence>
<dbReference type="STRING" id="52689.AKG39_03345"/>
<dbReference type="GO" id="GO:0016020">
    <property type="term" value="C:membrane"/>
    <property type="evidence" value="ECO:0007669"/>
    <property type="project" value="TreeGrafter"/>
</dbReference>
<keyword evidence="6" id="KW-0560">Oxidoreductase</keyword>
<dbReference type="GO" id="GO:0046872">
    <property type="term" value="F:metal ion binding"/>
    <property type="evidence" value="ECO:0007669"/>
    <property type="project" value="UniProtKB-KW"/>
</dbReference>
<dbReference type="InterPro" id="IPR036010">
    <property type="entry name" value="2Fe-2S_ferredoxin-like_sf"/>
</dbReference>
<dbReference type="InterPro" id="IPR027467">
    <property type="entry name" value="MopterinOxRdtase_cofactor_BS"/>
</dbReference>
<keyword evidence="7" id="KW-0408">Iron</keyword>
<dbReference type="Pfam" id="PF13510">
    <property type="entry name" value="Fer2_4"/>
    <property type="match status" value="1"/>
</dbReference>
<dbReference type="Gene3D" id="3.40.50.740">
    <property type="match status" value="1"/>
</dbReference>
<dbReference type="Gene3D" id="3.40.228.10">
    <property type="entry name" value="Dimethylsulfoxide Reductase, domain 2"/>
    <property type="match status" value="1"/>
</dbReference>
<dbReference type="InterPro" id="IPR006963">
    <property type="entry name" value="Mopterin_OxRdtase_4Fe-4S_dom"/>
</dbReference>
<name>A0A0L6U2N6_9FIRM</name>
<dbReference type="InterPro" id="IPR019574">
    <property type="entry name" value="NADH_UbQ_OxRdtase_Gsu_4Fe4S-bd"/>
</dbReference>
<dbReference type="InterPro" id="IPR017900">
    <property type="entry name" value="4Fe4S_Fe_S_CS"/>
</dbReference>
<dbReference type="Pfam" id="PF01568">
    <property type="entry name" value="Molydop_binding"/>
    <property type="match status" value="1"/>
</dbReference>
<dbReference type="PROSITE" id="PS51379">
    <property type="entry name" value="4FE4S_FER_2"/>
    <property type="match status" value="2"/>
</dbReference>
<dbReference type="InterPro" id="IPR041924">
    <property type="entry name" value="Formate_Dh-H_N"/>
</dbReference>
<dbReference type="SUPFAM" id="SSF54862">
    <property type="entry name" value="4Fe-4S ferredoxins"/>
    <property type="match status" value="1"/>
</dbReference>
<proteinExistence type="inferred from homology"/>
<dbReference type="GO" id="GO:0043546">
    <property type="term" value="F:molybdopterin cofactor binding"/>
    <property type="evidence" value="ECO:0007669"/>
    <property type="project" value="InterPro"/>
</dbReference>
<dbReference type="GO" id="GO:0008863">
    <property type="term" value="F:formate dehydrogenase (NAD+) activity"/>
    <property type="evidence" value="ECO:0007669"/>
    <property type="project" value="InterPro"/>
</dbReference>
<dbReference type="PROSITE" id="PS00198">
    <property type="entry name" value="4FE4S_FER_1"/>
    <property type="match status" value="1"/>
</dbReference>
<comment type="similarity">
    <text evidence="1">In the C-terminal section; belongs to the prokaryotic molybdopterin-containing oxidoreductase family.</text>
</comment>
<evidence type="ECO:0000256" key="3">
    <source>
        <dbReference type="ARBA" id="ARBA00022714"/>
    </source>
</evidence>
<organism evidence="13 14">
    <name type="scientific">Acetobacterium bakii</name>
    <dbReference type="NCBI Taxonomy" id="52689"/>
    <lineage>
        <taxon>Bacteria</taxon>
        <taxon>Bacillati</taxon>
        <taxon>Bacillota</taxon>
        <taxon>Clostridia</taxon>
        <taxon>Eubacteriales</taxon>
        <taxon>Eubacteriaceae</taxon>
        <taxon>Acetobacterium</taxon>
    </lineage>
</organism>
<dbReference type="Gene3D" id="3.10.20.740">
    <property type="match status" value="1"/>
</dbReference>
<dbReference type="Gene3D" id="2.40.40.20">
    <property type="match status" value="1"/>
</dbReference>
<gene>
    <name evidence="13" type="ORF">AKG39_03345</name>
</gene>